<proteinExistence type="predicted"/>
<dbReference type="Proteomes" id="UP000316242">
    <property type="component" value="Unassembled WGS sequence"/>
</dbReference>
<comment type="subcellular location">
    <subcellularLocation>
        <location evidence="1">Cell membrane</location>
        <topology evidence="1">Multi-pass membrane protein</topology>
    </subcellularLocation>
</comment>
<sequence length="441" mass="45219">MNILHLSWMFGRPAKSRMAPQILTASAYAMVSAILLIVLGGAYSFTSFELEAQGTYLPLAIFAVVLLVVPLLVLGSAAARLSARSNDRALSSLRLLGATGAQISLVAVLQAAGTALAGALAGIALYFLAAPLASLIPFQGAPIGSAIYLPLWVLAVAVAAIVLLSAGSAAAGLRKLVITPLAVATRSTVPTPSWLRAVICIGGILLLYALFSNMGQFMQSIAAIIAVIAGGFGLGLLVMNLLGPYLVAKVGKGKLRKASTPQQLLAARMILESPVESWRQVSGVAMASFVAVVGGSGAALMASPGNEFGQGTWMEHVPADIVTGVLVTLAISFICVAASAAISQSASTLDRAPLYRGLNRLGMPYTTMNAARTKSIMIPALTASIGFAIASTILVLPLAGAAVLLQPLTVITVIACVVLGLLLVRTAISVADPQKLLASRE</sequence>
<keyword evidence="5 6" id="KW-0472">Membrane</keyword>
<evidence type="ECO:0000256" key="1">
    <source>
        <dbReference type="ARBA" id="ARBA00004651"/>
    </source>
</evidence>
<comment type="caution">
    <text evidence="8">The sequence shown here is derived from an EMBL/GenBank/DDBJ whole genome shotgun (WGS) entry which is preliminary data.</text>
</comment>
<feature type="transmembrane region" description="Helical" evidence="6">
    <location>
        <begin position="404"/>
        <end position="424"/>
    </location>
</feature>
<feature type="domain" description="ABC3 transporter permease C-terminal" evidence="7">
    <location>
        <begin position="80"/>
        <end position="177"/>
    </location>
</feature>
<keyword evidence="3 6" id="KW-0812">Transmembrane</keyword>
<accession>A0ABQ0RPS0</accession>
<evidence type="ECO:0000256" key="2">
    <source>
        <dbReference type="ARBA" id="ARBA00022475"/>
    </source>
</evidence>
<evidence type="ECO:0000313" key="8">
    <source>
        <dbReference type="EMBL" id="GEC13817.1"/>
    </source>
</evidence>
<keyword evidence="2" id="KW-1003">Cell membrane</keyword>
<feature type="transmembrane region" description="Helical" evidence="6">
    <location>
        <begin position="149"/>
        <end position="173"/>
    </location>
</feature>
<protein>
    <recommendedName>
        <fullName evidence="7">ABC3 transporter permease C-terminal domain-containing protein</fullName>
    </recommendedName>
</protein>
<reference evidence="8 9" key="1">
    <citation type="submission" date="2019-06" db="EMBL/GenBank/DDBJ databases">
        <title>Whole genome shotgun sequence of Glutamicibacter nicotianae NBRC 14234.</title>
        <authorList>
            <person name="Hosoyama A."/>
            <person name="Uohara A."/>
            <person name="Ohji S."/>
            <person name="Ichikawa N."/>
        </authorList>
    </citation>
    <scope>NUCLEOTIDE SEQUENCE [LARGE SCALE GENOMIC DNA]</scope>
    <source>
        <strain evidence="8 9">NBRC 14234</strain>
    </source>
</reference>
<feature type="transmembrane region" description="Helical" evidence="6">
    <location>
        <begin position="281"/>
        <end position="301"/>
    </location>
</feature>
<evidence type="ECO:0000259" key="7">
    <source>
        <dbReference type="Pfam" id="PF02687"/>
    </source>
</evidence>
<evidence type="ECO:0000256" key="3">
    <source>
        <dbReference type="ARBA" id="ARBA00022692"/>
    </source>
</evidence>
<dbReference type="EMBL" id="BJNE01000020">
    <property type="protein sequence ID" value="GEC13817.1"/>
    <property type="molecule type" value="Genomic_DNA"/>
</dbReference>
<name>A0ABQ0RPS0_GLUNI</name>
<keyword evidence="9" id="KW-1185">Reference proteome</keyword>
<gene>
    <name evidence="8" type="ORF">ANI01nite_30200</name>
</gene>
<dbReference type="Pfam" id="PF02687">
    <property type="entry name" value="FtsX"/>
    <property type="match status" value="1"/>
</dbReference>
<feature type="transmembrane region" description="Helical" evidence="6">
    <location>
        <begin position="103"/>
        <end position="129"/>
    </location>
</feature>
<dbReference type="InterPro" id="IPR003838">
    <property type="entry name" value="ABC3_permease_C"/>
</dbReference>
<organism evidence="8 9">
    <name type="scientific">Glutamicibacter nicotianae</name>
    <name type="common">Arthrobacter nicotianae</name>
    <dbReference type="NCBI Taxonomy" id="37929"/>
    <lineage>
        <taxon>Bacteria</taxon>
        <taxon>Bacillati</taxon>
        <taxon>Actinomycetota</taxon>
        <taxon>Actinomycetes</taxon>
        <taxon>Micrococcales</taxon>
        <taxon>Micrococcaceae</taxon>
        <taxon>Glutamicibacter</taxon>
    </lineage>
</organism>
<evidence type="ECO:0000256" key="4">
    <source>
        <dbReference type="ARBA" id="ARBA00022989"/>
    </source>
</evidence>
<evidence type="ECO:0000256" key="5">
    <source>
        <dbReference type="ARBA" id="ARBA00023136"/>
    </source>
</evidence>
<feature type="transmembrane region" description="Helical" evidence="6">
    <location>
        <begin position="194"/>
        <end position="211"/>
    </location>
</feature>
<dbReference type="RefSeq" id="WP_141358958.1">
    <property type="nucleotide sequence ID" value="NZ_BAAAWM010000001.1"/>
</dbReference>
<keyword evidence="4 6" id="KW-1133">Transmembrane helix</keyword>
<evidence type="ECO:0000313" key="9">
    <source>
        <dbReference type="Proteomes" id="UP000316242"/>
    </source>
</evidence>
<feature type="transmembrane region" description="Helical" evidence="6">
    <location>
        <begin position="217"/>
        <end position="247"/>
    </location>
</feature>
<feature type="transmembrane region" description="Helical" evidence="6">
    <location>
        <begin position="57"/>
        <end position="82"/>
    </location>
</feature>
<feature type="transmembrane region" description="Helical" evidence="6">
    <location>
        <begin position="21"/>
        <end position="45"/>
    </location>
</feature>
<feature type="transmembrane region" description="Helical" evidence="6">
    <location>
        <begin position="321"/>
        <end position="342"/>
    </location>
</feature>
<evidence type="ECO:0000256" key="6">
    <source>
        <dbReference type="SAM" id="Phobius"/>
    </source>
</evidence>
<feature type="transmembrane region" description="Helical" evidence="6">
    <location>
        <begin position="376"/>
        <end position="398"/>
    </location>
</feature>